<dbReference type="InterPro" id="IPR050268">
    <property type="entry name" value="NADH-dep_flavin_reductase"/>
</dbReference>
<accession>A0A418V7S5</accession>
<comment type="caution">
    <text evidence="3">The sequence shown here is derived from an EMBL/GenBank/DDBJ whole genome shotgun (WGS) entry which is preliminary data.</text>
</comment>
<organism evidence="3 4">
    <name type="scientific">Deinococcus cavernae</name>
    <dbReference type="NCBI Taxonomy" id="2320857"/>
    <lineage>
        <taxon>Bacteria</taxon>
        <taxon>Thermotogati</taxon>
        <taxon>Deinococcota</taxon>
        <taxon>Deinococci</taxon>
        <taxon>Deinococcales</taxon>
        <taxon>Deinococcaceae</taxon>
        <taxon>Deinococcus</taxon>
    </lineage>
</organism>
<dbReference type="GO" id="GO:0042602">
    <property type="term" value="F:riboflavin reductase (NADPH) activity"/>
    <property type="evidence" value="ECO:0007669"/>
    <property type="project" value="TreeGrafter"/>
</dbReference>
<dbReference type="PANTHER" id="PTHR30466">
    <property type="entry name" value="FLAVIN REDUCTASE"/>
    <property type="match status" value="1"/>
</dbReference>
<keyword evidence="4" id="KW-1185">Reference proteome</keyword>
<dbReference type="OrthoDB" id="9792858at2"/>
<dbReference type="Gene3D" id="2.30.110.10">
    <property type="entry name" value="Electron Transport, Fmn-binding Protein, Chain A"/>
    <property type="match status" value="1"/>
</dbReference>
<proteinExistence type="predicted"/>
<evidence type="ECO:0000313" key="3">
    <source>
        <dbReference type="EMBL" id="RJF72126.1"/>
    </source>
</evidence>
<evidence type="ECO:0000313" key="4">
    <source>
        <dbReference type="Proteomes" id="UP000286287"/>
    </source>
</evidence>
<sequence>MSPPSLPHDAITRDELWQTLGRLSSGVCILTATHDGGHRGMTASAVIGLSQEPPTLGVAVRHDRKMHALLSRPEVTHFGLNVLSSTQKKLGEHFAGKPDPALPLAWFEHEGLPLLGGTIAQIVCRKDQALTFSDHTLFTGLIEYTRFTDDDPLVYFRGQYHELG</sequence>
<dbReference type="SUPFAM" id="SSF50475">
    <property type="entry name" value="FMN-binding split barrel"/>
    <property type="match status" value="1"/>
</dbReference>
<dbReference type="RefSeq" id="WP_119763948.1">
    <property type="nucleotide sequence ID" value="NZ_QYUJ01000014.1"/>
</dbReference>
<gene>
    <name evidence="3" type="ORF">D3875_11765</name>
</gene>
<dbReference type="SMART" id="SM00903">
    <property type="entry name" value="Flavin_Reduct"/>
    <property type="match status" value="1"/>
</dbReference>
<dbReference type="InterPro" id="IPR012349">
    <property type="entry name" value="Split_barrel_FMN-bd"/>
</dbReference>
<dbReference type="GO" id="GO:0010181">
    <property type="term" value="F:FMN binding"/>
    <property type="evidence" value="ECO:0007669"/>
    <property type="project" value="InterPro"/>
</dbReference>
<dbReference type="EMBL" id="QYUJ01000014">
    <property type="protein sequence ID" value="RJF72126.1"/>
    <property type="molecule type" value="Genomic_DNA"/>
</dbReference>
<dbReference type="PANTHER" id="PTHR30466:SF1">
    <property type="entry name" value="FMN REDUCTASE (NADH) RUTF"/>
    <property type="match status" value="1"/>
</dbReference>
<dbReference type="InterPro" id="IPR002563">
    <property type="entry name" value="Flavin_Rdtase-like_dom"/>
</dbReference>
<protein>
    <submittedName>
        <fullName evidence="3">Flavin reductase</fullName>
    </submittedName>
</protein>
<evidence type="ECO:0000259" key="2">
    <source>
        <dbReference type="SMART" id="SM00903"/>
    </source>
</evidence>
<reference evidence="3 4" key="1">
    <citation type="submission" date="2018-09" db="EMBL/GenBank/DDBJ databases">
        <authorList>
            <person name="Zhu H."/>
        </authorList>
    </citation>
    <scope>NUCLEOTIDE SEQUENCE [LARGE SCALE GENOMIC DNA]</scope>
    <source>
        <strain evidence="3 4">K2S05-167</strain>
    </source>
</reference>
<dbReference type="Proteomes" id="UP000286287">
    <property type="component" value="Unassembled WGS sequence"/>
</dbReference>
<dbReference type="AlphaFoldDB" id="A0A418V7S5"/>
<name>A0A418V7S5_9DEIO</name>
<dbReference type="Pfam" id="PF01613">
    <property type="entry name" value="Flavin_Reduct"/>
    <property type="match status" value="1"/>
</dbReference>
<feature type="domain" description="Flavin reductase like" evidence="2">
    <location>
        <begin position="20"/>
        <end position="162"/>
    </location>
</feature>
<keyword evidence="1" id="KW-0560">Oxidoreductase</keyword>
<evidence type="ECO:0000256" key="1">
    <source>
        <dbReference type="ARBA" id="ARBA00023002"/>
    </source>
</evidence>
<dbReference type="GO" id="GO:0006208">
    <property type="term" value="P:pyrimidine nucleobase catabolic process"/>
    <property type="evidence" value="ECO:0007669"/>
    <property type="project" value="TreeGrafter"/>
</dbReference>